<comment type="caution">
    <text evidence="2">The sequence shown here is derived from an EMBL/GenBank/DDBJ whole genome shotgun (WGS) entry which is preliminary data.</text>
</comment>
<dbReference type="Proteomes" id="UP000807115">
    <property type="component" value="Chromosome 3"/>
</dbReference>
<name>A0A921UTD8_SORBI</name>
<keyword evidence="1" id="KW-0812">Transmembrane</keyword>
<sequence>MHGVILFNFFIPSWCYLVIRWCTITSMNCFFRCATTLAKQVLLLVLFFFRYYY</sequence>
<feature type="transmembrane region" description="Helical" evidence="1">
    <location>
        <begin position="30"/>
        <end position="52"/>
    </location>
</feature>
<dbReference type="AlphaFoldDB" id="A0A921UTD8"/>
<reference evidence="2" key="2">
    <citation type="submission" date="2020-10" db="EMBL/GenBank/DDBJ databases">
        <authorList>
            <person name="Cooper E.A."/>
            <person name="Brenton Z.W."/>
            <person name="Flinn B.S."/>
            <person name="Jenkins J."/>
            <person name="Shu S."/>
            <person name="Flowers D."/>
            <person name="Luo F."/>
            <person name="Wang Y."/>
            <person name="Xia P."/>
            <person name="Barry K."/>
            <person name="Daum C."/>
            <person name="Lipzen A."/>
            <person name="Yoshinaga Y."/>
            <person name="Schmutz J."/>
            <person name="Saski C."/>
            <person name="Vermerris W."/>
            <person name="Kresovich S."/>
        </authorList>
    </citation>
    <scope>NUCLEOTIDE SEQUENCE</scope>
</reference>
<evidence type="ECO:0000256" key="1">
    <source>
        <dbReference type="SAM" id="Phobius"/>
    </source>
</evidence>
<organism evidence="2 3">
    <name type="scientific">Sorghum bicolor</name>
    <name type="common">Sorghum</name>
    <name type="synonym">Sorghum vulgare</name>
    <dbReference type="NCBI Taxonomy" id="4558"/>
    <lineage>
        <taxon>Eukaryota</taxon>
        <taxon>Viridiplantae</taxon>
        <taxon>Streptophyta</taxon>
        <taxon>Embryophyta</taxon>
        <taxon>Tracheophyta</taxon>
        <taxon>Spermatophyta</taxon>
        <taxon>Magnoliopsida</taxon>
        <taxon>Liliopsida</taxon>
        <taxon>Poales</taxon>
        <taxon>Poaceae</taxon>
        <taxon>PACMAD clade</taxon>
        <taxon>Panicoideae</taxon>
        <taxon>Andropogonodae</taxon>
        <taxon>Andropogoneae</taxon>
        <taxon>Sorghinae</taxon>
        <taxon>Sorghum</taxon>
    </lineage>
</organism>
<feature type="transmembrane region" description="Helical" evidence="1">
    <location>
        <begin position="6"/>
        <end position="23"/>
    </location>
</feature>
<accession>A0A921UTD8</accession>
<dbReference type="EMBL" id="CM027682">
    <property type="protein sequence ID" value="KAG0541046.1"/>
    <property type="molecule type" value="Genomic_DNA"/>
</dbReference>
<evidence type="ECO:0000313" key="2">
    <source>
        <dbReference type="EMBL" id="KAG0541046.1"/>
    </source>
</evidence>
<keyword evidence="1" id="KW-1133">Transmembrane helix</keyword>
<proteinExistence type="predicted"/>
<protein>
    <submittedName>
        <fullName evidence="2">Uncharacterized protein</fullName>
    </submittedName>
</protein>
<evidence type="ECO:0000313" key="3">
    <source>
        <dbReference type="Proteomes" id="UP000807115"/>
    </source>
</evidence>
<reference evidence="2" key="1">
    <citation type="journal article" date="2019" name="BMC Genomics">
        <title>A new reference genome for Sorghum bicolor reveals high levels of sequence similarity between sweet and grain genotypes: implications for the genetics of sugar metabolism.</title>
        <authorList>
            <person name="Cooper E.A."/>
            <person name="Brenton Z.W."/>
            <person name="Flinn B.S."/>
            <person name="Jenkins J."/>
            <person name="Shu S."/>
            <person name="Flowers D."/>
            <person name="Luo F."/>
            <person name="Wang Y."/>
            <person name="Xia P."/>
            <person name="Barry K."/>
            <person name="Daum C."/>
            <person name="Lipzen A."/>
            <person name="Yoshinaga Y."/>
            <person name="Schmutz J."/>
            <person name="Saski C."/>
            <person name="Vermerris W."/>
            <person name="Kresovich S."/>
        </authorList>
    </citation>
    <scope>NUCLEOTIDE SEQUENCE</scope>
</reference>
<keyword evidence="1" id="KW-0472">Membrane</keyword>
<gene>
    <name evidence="2" type="ORF">BDA96_03G462200</name>
</gene>